<dbReference type="PRINTS" id="PR01043">
    <property type="entry name" value="TRNASYNTHGLY"/>
</dbReference>
<reference evidence="9" key="1">
    <citation type="submission" date="2017-09" db="EMBL/GenBank/DDBJ databases">
        <title>Depth-based differentiation of microbial function through sediment-hosted aquifers and enrichment of novel symbionts in the deep terrestrial subsurface.</title>
        <authorList>
            <person name="Probst A.J."/>
            <person name="Ladd B."/>
            <person name="Jarett J.K."/>
            <person name="Geller-Mcgrath D.E."/>
            <person name="Sieber C.M.K."/>
            <person name="Emerson J.B."/>
            <person name="Anantharaman K."/>
            <person name="Thomas B.C."/>
            <person name="Malmstrom R."/>
            <person name="Stieglmeier M."/>
            <person name="Klingl A."/>
            <person name="Woyke T."/>
            <person name="Ryan C.M."/>
            <person name="Banfield J.F."/>
        </authorList>
    </citation>
    <scope>NUCLEOTIDE SEQUENCE [LARGE SCALE GENOMIC DNA]</scope>
</reference>
<evidence type="ECO:0000256" key="3">
    <source>
        <dbReference type="ARBA" id="ARBA00022741"/>
    </source>
</evidence>
<evidence type="ECO:0000256" key="5">
    <source>
        <dbReference type="ARBA" id="ARBA00022917"/>
    </source>
</evidence>
<name>A0A2M7R6Z2_9BACT</name>
<proteinExistence type="predicted"/>
<dbReference type="PROSITE" id="PS50862">
    <property type="entry name" value="AA_TRNA_LIGASE_II"/>
    <property type="match status" value="1"/>
</dbReference>
<dbReference type="GO" id="GO:0006426">
    <property type="term" value="P:glycyl-tRNA aminoacylation"/>
    <property type="evidence" value="ECO:0007669"/>
    <property type="project" value="TreeGrafter"/>
</dbReference>
<protein>
    <submittedName>
        <fullName evidence="8">Glycine--tRNA ligase</fullName>
    </submittedName>
</protein>
<dbReference type="InterPro" id="IPR045864">
    <property type="entry name" value="aa-tRNA-synth_II/BPL/LPL"/>
</dbReference>
<dbReference type="GO" id="GO:0004820">
    <property type="term" value="F:glycine-tRNA ligase activity"/>
    <property type="evidence" value="ECO:0007669"/>
    <property type="project" value="UniProtKB-ARBA"/>
</dbReference>
<evidence type="ECO:0000259" key="7">
    <source>
        <dbReference type="PROSITE" id="PS50862"/>
    </source>
</evidence>
<evidence type="ECO:0000313" key="8">
    <source>
        <dbReference type="EMBL" id="PIY89160.1"/>
    </source>
</evidence>
<evidence type="ECO:0000256" key="2">
    <source>
        <dbReference type="ARBA" id="ARBA00022598"/>
    </source>
</evidence>
<evidence type="ECO:0000256" key="4">
    <source>
        <dbReference type="ARBA" id="ARBA00022840"/>
    </source>
</evidence>
<sequence>GIYVNFENILNSMRLKIPFGVAQIGKAFRNEITPGDFIYRTREFEQMELQWFCHPKEAKKYFDFWKKERLNWYINLGIKKENLRAIEVPAKERAHYAQRQVDIEYHFPFGWREIEGVHNRGDWDLSNHSKHSGKDLKYYNEETREKYFPYIIETSGGADRSFLAFLCEAYQEIKGGRTKTTKATKEIEVLLKLHKKLAPIKVAVLPLVRNKPELIKKAKEVYQILKSQFSAQYDELGSIGRRYRRMDEVGVPLSLTIDFESLEQEDLTIRDRDTMRQERVKISDLIKVLKEKLKS</sequence>
<dbReference type="NCBIfam" id="NF003211">
    <property type="entry name" value="PRK04173.1"/>
    <property type="match status" value="1"/>
</dbReference>
<dbReference type="InterPro" id="IPR006195">
    <property type="entry name" value="aa-tRNA-synth_II"/>
</dbReference>
<organism evidence="8 9">
    <name type="scientific">Candidatus Nealsonbacteria bacterium CG_4_10_14_0_8_um_filter_37_14</name>
    <dbReference type="NCBI Taxonomy" id="1974684"/>
    <lineage>
        <taxon>Bacteria</taxon>
        <taxon>Candidatus Nealsoniibacteriota</taxon>
    </lineage>
</organism>
<accession>A0A2M7R6Z2</accession>
<dbReference type="FunFam" id="3.40.50.800:FF:000002">
    <property type="entry name" value="Glycine--tRNA ligase"/>
    <property type="match status" value="1"/>
</dbReference>
<comment type="caution">
    <text evidence="8">The sequence shown here is derived from an EMBL/GenBank/DDBJ whole genome shotgun (WGS) entry which is preliminary data.</text>
</comment>
<feature type="domain" description="Aminoacyl-transfer RNA synthetases class-II family profile" evidence="7">
    <location>
        <begin position="18"/>
        <end position="199"/>
    </location>
</feature>
<dbReference type="SUPFAM" id="SSF55681">
    <property type="entry name" value="Class II aaRS and biotin synthetases"/>
    <property type="match status" value="1"/>
</dbReference>
<dbReference type="InterPro" id="IPR002314">
    <property type="entry name" value="aa-tRNA-synt_IIb"/>
</dbReference>
<evidence type="ECO:0000256" key="6">
    <source>
        <dbReference type="ARBA" id="ARBA00023146"/>
    </source>
</evidence>
<keyword evidence="5" id="KW-0648">Protein biosynthesis</keyword>
<dbReference type="Proteomes" id="UP000230767">
    <property type="component" value="Unassembled WGS sequence"/>
</dbReference>
<gene>
    <name evidence="8" type="ORF">COY73_01720</name>
</gene>
<dbReference type="GO" id="GO:0015966">
    <property type="term" value="P:diadenosine tetraphosphate biosynthetic process"/>
    <property type="evidence" value="ECO:0007669"/>
    <property type="project" value="UniProtKB-ARBA"/>
</dbReference>
<dbReference type="Pfam" id="PF03129">
    <property type="entry name" value="HGTP_anticodon"/>
    <property type="match status" value="1"/>
</dbReference>
<dbReference type="InterPro" id="IPR027031">
    <property type="entry name" value="Gly-tRNA_synthase/POLG2"/>
</dbReference>
<keyword evidence="6" id="KW-0030">Aminoacyl-tRNA synthetase</keyword>
<dbReference type="EMBL" id="PFLW01000044">
    <property type="protein sequence ID" value="PIY89160.1"/>
    <property type="molecule type" value="Genomic_DNA"/>
</dbReference>
<dbReference type="GO" id="GO:0005524">
    <property type="term" value="F:ATP binding"/>
    <property type="evidence" value="ECO:0007669"/>
    <property type="project" value="UniProtKB-KW"/>
</dbReference>
<dbReference type="PANTHER" id="PTHR10745">
    <property type="entry name" value="GLYCYL-TRNA SYNTHETASE/DNA POLYMERASE SUBUNIT GAMMA-2"/>
    <property type="match status" value="1"/>
</dbReference>
<evidence type="ECO:0000256" key="1">
    <source>
        <dbReference type="ARBA" id="ARBA00022490"/>
    </source>
</evidence>
<dbReference type="GO" id="GO:1990742">
    <property type="term" value="C:microvesicle"/>
    <property type="evidence" value="ECO:0007669"/>
    <property type="project" value="UniProtKB-ARBA"/>
</dbReference>
<dbReference type="Pfam" id="PF00587">
    <property type="entry name" value="tRNA-synt_2b"/>
    <property type="match status" value="1"/>
</dbReference>
<dbReference type="GO" id="GO:0004081">
    <property type="term" value="F:bis(5'-nucleosyl)-tetraphosphatase (asymmetrical) activity"/>
    <property type="evidence" value="ECO:0007669"/>
    <property type="project" value="UniProtKB-ARBA"/>
</dbReference>
<dbReference type="SUPFAM" id="SSF52954">
    <property type="entry name" value="Class II aaRS ABD-related"/>
    <property type="match status" value="1"/>
</dbReference>
<dbReference type="GO" id="GO:0005737">
    <property type="term" value="C:cytoplasm"/>
    <property type="evidence" value="ECO:0007669"/>
    <property type="project" value="TreeGrafter"/>
</dbReference>
<dbReference type="Gene3D" id="3.40.50.800">
    <property type="entry name" value="Anticodon-binding domain"/>
    <property type="match status" value="1"/>
</dbReference>
<evidence type="ECO:0000313" key="9">
    <source>
        <dbReference type="Proteomes" id="UP000230767"/>
    </source>
</evidence>
<dbReference type="GO" id="GO:0070062">
    <property type="term" value="C:extracellular exosome"/>
    <property type="evidence" value="ECO:0007669"/>
    <property type="project" value="UniProtKB-ARBA"/>
</dbReference>
<keyword evidence="2 8" id="KW-0436">Ligase</keyword>
<keyword evidence="4" id="KW-0067">ATP-binding</keyword>
<dbReference type="Gene3D" id="3.30.930.10">
    <property type="entry name" value="Bira Bifunctional Protein, Domain 2"/>
    <property type="match status" value="1"/>
</dbReference>
<keyword evidence="1" id="KW-0963">Cytoplasm</keyword>
<feature type="non-terminal residue" evidence="8">
    <location>
        <position position="1"/>
    </location>
</feature>
<dbReference type="InterPro" id="IPR004154">
    <property type="entry name" value="Anticodon-bd"/>
</dbReference>
<keyword evidence="3" id="KW-0547">Nucleotide-binding</keyword>
<dbReference type="InterPro" id="IPR036621">
    <property type="entry name" value="Anticodon-bd_dom_sf"/>
</dbReference>
<dbReference type="PANTHER" id="PTHR10745:SF8">
    <property type="entry name" value="DNA POLYMERASE SUBUNIT GAMMA-2, MITOCHONDRIAL"/>
    <property type="match status" value="1"/>
</dbReference>
<dbReference type="AlphaFoldDB" id="A0A2M7R6Z2"/>